<dbReference type="PROSITE" id="PS51981">
    <property type="entry name" value="ZF_RZ"/>
    <property type="match status" value="1"/>
</dbReference>
<keyword evidence="2" id="KW-0963">Cytoplasm</keyword>
<evidence type="ECO:0000256" key="5">
    <source>
        <dbReference type="ARBA" id="ARBA00022771"/>
    </source>
</evidence>
<evidence type="ECO:0000256" key="1">
    <source>
        <dbReference type="ARBA" id="ARBA00004496"/>
    </source>
</evidence>
<evidence type="ECO:0000259" key="9">
    <source>
        <dbReference type="PROSITE" id="PS51981"/>
    </source>
</evidence>
<dbReference type="SMART" id="SM00438">
    <property type="entry name" value="ZnF_NFX"/>
    <property type="match status" value="7"/>
</dbReference>
<dbReference type="GO" id="GO:0031380">
    <property type="term" value="C:nuclear RNA-directed RNA polymerase complex"/>
    <property type="evidence" value="ECO:0007669"/>
    <property type="project" value="TreeGrafter"/>
</dbReference>
<evidence type="ECO:0000256" key="7">
    <source>
        <dbReference type="ARBA" id="ARBA00022859"/>
    </source>
</evidence>
<dbReference type="InterPro" id="IPR027417">
    <property type="entry name" value="P-loop_NTPase"/>
</dbReference>
<dbReference type="InterPro" id="IPR041677">
    <property type="entry name" value="DNA2/NAM7_AAA_11"/>
</dbReference>
<comment type="subcellular location">
    <subcellularLocation>
        <location evidence="1">Cytoplasm</location>
    </subcellularLocation>
</comment>
<proteinExistence type="predicted"/>
<feature type="compositionally biased region" description="Low complexity" evidence="8">
    <location>
        <begin position="63"/>
        <end position="78"/>
    </location>
</feature>
<evidence type="ECO:0000256" key="2">
    <source>
        <dbReference type="ARBA" id="ARBA00022490"/>
    </source>
</evidence>
<dbReference type="Proteomes" id="UP001153737">
    <property type="component" value="Chromosome 5"/>
</dbReference>
<feature type="region of interest" description="Disordered" evidence="8">
    <location>
        <begin position="1"/>
        <end position="103"/>
    </location>
</feature>
<dbReference type="CDD" id="cd06008">
    <property type="entry name" value="NF-X1-zinc-finger"/>
    <property type="match status" value="1"/>
</dbReference>
<protein>
    <recommendedName>
        <fullName evidence="9">RZ-type domain-containing protein</fullName>
    </recommendedName>
</protein>
<dbReference type="CDD" id="cd18808">
    <property type="entry name" value="SF1_C_Upf1"/>
    <property type="match status" value="1"/>
</dbReference>
<dbReference type="Pfam" id="PF25396">
    <property type="entry name" value="ZNFX1"/>
    <property type="match status" value="1"/>
</dbReference>
<dbReference type="EMBL" id="OU896711">
    <property type="protein sequence ID" value="CAG9821988.1"/>
    <property type="molecule type" value="Genomic_DNA"/>
</dbReference>
<gene>
    <name evidence="10" type="ORF">PHAECO_LOCUS9303</name>
</gene>
<sequence length="2080" mass="240468">MSNRNTPGRNGSFGSGRFIRTRGQRDNWRTDSRNDNDDEPLGPPTMFSRWGTRSPKNKAEETSSSSSSFGVFSRSQSNSEERFSINTRGRNDTRNYRRPPYHESGERYAVRQMGFRFLQDLLKNEDLEQVIFSLNNDKRGFKELLESREISNDMIVMLVKLQCRICDCTFPELKLALFEMALRTSFIDNVVKFVSTVAFQSDFEKKHNTLFWNGIDEFWRNLLKISVNYHDMIPTTSCEAILKLLKAAKCSIPVIINNNKGVHISDAVKVEVDEIYELVESTSAEIEKKLEMERVRKENGEQEPPNDFRDISIYPSPMEVTIPDAPFLRPNVTKGPYQSVHHYLDVQFRLLREDFVAPLRKGICKYMENPKERLENLKIYNPIKFLVQETVTEQNCYRIQFDFSKTKRTYVYENSRRFMFGALLCFTHDNFKTLLFGKVVKRDVKDCLEKGQLIVGFNADVILPPNLLHLNYLMVESTVFFEPYYQVLNVLRNMRPEAFPMERYIIRVETETDPPEYLLKGDPQMFTIESETFSPLDWGERVFYGLNDTQSEAFRAALTKEFAIIQGPPGTGKTFLGLRIAQTLLQNKSVWYTKTPILVICYTNHALDQFLEGLLPVTEEVVRVGGQSKNERLNSFNIRHKRRRYVNDAVYQRRNEVRNFLHKISTINSHLNVIASNSSVINFSAFEEVVPDFTDTWFGSANSDQIHMWLFGGFDVRRSRQRDITNVGNQANRDAAANNEEPKEGEQKKEEPIVGEPKEEEPIIGEETMDVNNDVIVDDIFDNIVVQDLDELVSVKTLQIKLNELYRNLEEINQRQILTYWDKLSKMQEEDMLNFEIYRVENELQYLKLRLNERRINTNGLQPQFVDLVNPHRMTPNDRWQLYYHWLSLYVESQKVKKEESTRLFRRVYAVYSDMMSMEDAQVMKESLVVGMTTTAAARLQSSLQVLKSPIVIVEEAAEVLEAHVISALTAHCKHLILIGDHQQLKPSAADFKIETKYRLGISLFERMVINNIQCHTLDVQHRMRPEISSLVRPAIYPVLKDHESTIDRPRIAGLDNCLYFIDHKEQEQLCRDNSKKNIHEAQFLIQFARHLILNGYKPQNITILAAYLGQMFEMQREKLKFRMQLQDVRIAVLDNYQGEESDIILLSLVRNNQDNKIGFLKSENRVCVALSRARNGFYIMGNMTMLCNNSEIWPKINETLKNQDAIGTHLALRCQVHTDKVTRVKTAEDFSKMPEGGCDRMCEAMLNCGHICKRLCHVEDREHQRFKCNEICERLLCEDTEHKCKKRCSEICGPCNYPVERTLNCGHTVFIHCHIDPAVHKCTVLVEAKLPCNHITQKRCHEDVETAFCPHPCDTRVEPCGHACMRACHIRNDPDHLEYKCKKQCEKPMKGCKMTEDEGHLCRKFCFEECSLCEITILKKRTKCSHAFKVPCHVNVDDIQCEKPCQRELPCGHKCKRKCDESCGNCMEEVSKEVPDCKHEIKIACFQEPDRKYCEKKCPRLLSCGHPCRNTCKEVCTEDCKVIVECAIPSPCGHTIKEIVCCRKDTADPAMLLEMCSEKCSFKLECGHQCGGSCGECAQGRAHQRCREKCGVLLVCGHDCPIPCREACKPCLRDCLYRCSHSVCKKKCGEPCTRCKEQCNRRCNHQQCRKKCWDYCDVDPCTKPCPKTLKCGHPCVGFCGDPCPVLCKICDREELTQIFLGNEDDEDAVYVMLVDCKHIFEAGDMQRWLEMDKDQIKPKVCPRCKTIIMKTERYSEYIKESIDDMTNVKTKYYGSPREIEDTRNRLQMNVHKLCKEIFGDNRKSSVSRFGRVYQKPLRPVDHSGLQRFIHDLLRRLLPVSQPKSQRKAPRSQNDFRRQNINKTDLHAIESKIKLVSVVAGVFKERELLTTIFPMSIHQLNFILKLLSRDENSITKQEVDDITLEIDRFVRFMQFEDIMSTGKSAYSHLKLQDNEMVMSIKKLLGKPVRYDKQQDDVLKSELEKLKKIVASAIIITDAERVMIVGAVGLSKGHWFKCPNGHPYAIGECGGAMQVSQCYECKAPIGGQNHRLLPGQEVATEMDGARHGAWSEAMNMENFRL</sequence>
<evidence type="ECO:0000313" key="10">
    <source>
        <dbReference type="EMBL" id="CAG9821988.1"/>
    </source>
</evidence>
<dbReference type="PANTHER" id="PTHR10887">
    <property type="entry name" value="DNA2/NAM7 HELICASE FAMILY"/>
    <property type="match status" value="1"/>
</dbReference>
<accession>A0A9N9SG63</accession>
<reference evidence="10" key="1">
    <citation type="submission" date="2022-01" db="EMBL/GenBank/DDBJ databases">
        <authorList>
            <person name="King R."/>
        </authorList>
    </citation>
    <scope>NUCLEOTIDE SEQUENCE</scope>
</reference>
<evidence type="ECO:0000256" key="8">
    <source>
        <dbReference type="SAM" id="MobiDB-lite"/>
    </source>
</evidence>
<evidence type="ECO:0000256" key="6">
    <source>
        <dbReference type="ARBA" id="ARBA00022833"/>
    </source>
</evidence>
<feature type="compositionally biased region" description="Basic and acidic residues" evidence="8">
    <location>
        <begin position="740"/>
        <end position="761"/>
    </location>
</feature>
<feature type="compositionally biased region" description="Basic and acidic residues" evidence="8">
    <location>
        <begin position="79"/>
        <end position="103"/>
    </location>
</feature>
<dbReference type="GO" id="GO:0004386">
    <property type="term" value="F:helicase activity"/>
    <property type="evidence" value="ECO:0007669"/>
    <property type="project" value="InterPro"/>
</dbReference>
<dbReference type="SUPFAM" id="SSF52540">
    <property type="entry name" value="P-loop containing nucleoside triphosphate hydrolases"/>
    <property type="match status" value="1"/>
</dbReference>
<feature type="domain" description="RZ-type" evidence="9">
    <location>
        <begin position="1995"/>
        <end position="2064"/>
    </location>
</feature>
<reference evidence="10" key="2">
    <citation type="submission" date="2022-10" db="EMBL/GenBank/DDBJ databases">
        <authorList>
            <consortium name="ENA_rothamsted_submissions"/>
            <consortium name="culmorum"/>
            <person name="King R."/>
        </authorList>
    </citation>
    <scope>NUCLEOTIDE SEQUENCE</scope>
</reference>
<dbReference type="GO" id="GO:0002376">
    <property type="term" value="P:immune system process"/>
    <property type="evidence" value="ECO:0007669"/>
    <property type="project" value="UniProtKB-KW"/>
</dbReference>
<dbReference type="InterPro" id="IPR045055">
    <property type="entry name" value="DNA2/NAM7-like"/>
</dbReference>
<keyword evidence="4" id="KW-0677">Repeat</keyword>
<keyword evidence="7" id="KW-0391">Immunity</keyword>
<evidence type="ECO:0000256" key="3">
    <source>
        <dbReference type="ARBA" id="ARBA00022723"/>
    </source>
</evidence>
<dbReference type="Pfam" id="PF20173">
    <property type="entry name" value="ZnF_RZ-type"/>
    <property type="match status" value="1"/>
</dbReference>
<dbReference type="Pfam" id="PF13087">
    <property type="entry name" value="AAA_12"/>
    <property type="match status" value="1"/>
</dbReference>
<keyword evidence="5" id="KW-0863">Zinc-finger</keyword>
<dbReference type="Pfam" id="PF13086">
    <property type="entry name" value="AAA_11"/>
    <property type="match status" value="1"/>
</dbReference>
<dbReference type="InterPro" id="IPR046439">
    <property type="entry name" value="ZF_RZ_dom"/>
</dbReference>
<feature type="compositionally biased region" description="Basic and acidic residues" evidence="8">
    <location>
        <begin position="23"/>
        <end position="35"/>
    </location>
</feature>
<feature type="region of interest" description="Disordered" evidence="8">
    <location>
        <begin position="1841"/>
        <end position="1860"/>
    </location>
</feature>
<organism evidence="10 11">
    <name type="scientific">Phaedon cochleariae</name>
    <name type="common">Mustard beetle</name>
    <dbReference type="NCBI Taxonomy" id="80249"/>
    <lineage>
        <taxon>Eukaryota</taxon>
        <taxon>Metazoa</taxon>
        <taxon>Ecdysozoa</taxon>
        <taxon>Arthropoda</taxon>
        <taxon>Hexapoda</taxon>
        <taxon>Insecta</taxon>
        <taxon>Pterygota</taxon>
        <taxon>Neoptera</taxon>
        <taxon>Endopterygota</taxon>
        <taxon>Coleoptera</taxon>
        <taxon>Polyphaga</taxon>
        <taxon>Cucujiformia</taxon>
        <taxon>Chrysomeloidea</taxon>
        <taxon>Chrysomelidae</taxon>
        <taxon>Chrysomelinae</taxon>
        <taxon>Chrysomelini</taxon>
        <taxon>Phaedon</taxon>
    </lineage>
</organism>
<keyword evidence="6" id="KW-0862">Zinc</keyword>
<keyword evidence="11" id="KW-1185">Reference proteome</keyword>
<dbReference type="InterPro" id="IPR047187">
    <property type="entry name" value="SF1_C_Upf1"/>
</dbReference>
<evidence type="ECO:0000313" key="11">
    <source>
        <dbReference type="Proteomes" id="UP001153737"/>
    </source>
</evidence>
<dbReference type="PANTHER" id="PTHR10887:SF341">
    <property type="entry name" value="NFX1-TYPE ZINC FINGER-CONTAINING PROTEIN 1"/>
    <property type="match status" value="1"/>
</dbReference>
<feature type="region of interest" description="Disordered" evidence="8">
    <location>
        <begin position="725"/>
        <end position="765"/>
    </location>
</feature>
<dbReference type="InterPro" id="IPR041679">
    <property type="entry name" value="DNA2/NAM7-like_C"/>
</dbReference>
<dbReference type="InterPro" id="IPR057373">
    <property type="entry name" value="ZNFX1"/>
</dbReference>
<dbReference type="GO" id="GO:0031048">
    <property type="term" value="P:regulatory ncRNA-mediated heterochromatin formation"/>
    <property type="evidence" value="ECO:0007669"/>
    <property type="project" value="TreeGrafter"/>
</dbReference>
<evidence type="ECO:0000256" key="4">
    <source>
        <dbReference type="ARBA" id="ARBA00022737"/>
    </source>
</evidence>
<name>A0A9N9SG63_PHACE</name>
<dbReference type="FunFam" id="3.40.50.300:FF:000742">
    <property type="entry name" value="NFX1-type zinc finger-containing protein 1"/>
    <property type="match status" value="1"/>
</dbReference>
<dbReference type="InterPro" id="IPR000967">
    <property type="entry name" value="Znf_NFX1"/>
</dbReference>
<dbReference type="Gene3D" id="3.40.50.300">
    <property type="entry name" value="P-loop containing nucleotide triphosphate hydrolases"/>
    <property type="match status" value="3"/>
</dbReference>
<dbReference type="GO" id="GO:0008270">
    <property type="term" value="F:zinc ion binding"/>
    <property type="evidence" value="ECO:0007669"/>
    <property type="project" value="UniProtKB-KW"/>
</dbReference>
<dbReference type="OrthoDB" id="2423195at2759"/>
<keyword evidence="3" id="KW-0479">Metal-binding</keyword>
<dbReference type="GO" id="GO:0005737">
    <property type="term" value="C:cytoplasm"/>
    <property type="evidence" value="ECO:0007669"/>
    <property type="project" value="UniProtKB-SubCell"/>
</dbReference>